<gene>
    <name evidence="1" type="ORF">QFC21_005021</name>
</gene>
<evidence type="ECO:0000313" key="1">
    <source>
        <dbReference type="EMBL" id="KAJ9096751.1"/>
    </source>
</evidence>
<comment type="caution">
    <text evidence="1">The sequence shown here is derived from an EMBL/GenBank/DDBJ whole genome shotgun (WGS) entry which is preliminary data.</text>
</comment>
<reference evidence="1" key="1">
    <citation type="submission" date="2023-04" db="EMBL/GenBank/DDBJ databases">
        <title>Draft Genome sequencing of Naganishia species isolated from polar environments using Oxford Nanopore Technology.</title>
        <authorList>
            <person name="Leo P."/>
            <person name="Venkateswaran K."/>
        </authorList>
    </citation>
    <scope>NUCLEOTIDE SEQUENCE</scope>
    <source>
        <strain evidence="1">MNA-CCFEE 5423</strain>
    </source>
</reference>
<dbReference type="EMBL" id="JASBWT010000018">
    <property type="protein sequence ID" value="KAJ9096751.1"/>
    <property type="molecule type" value="Genomic_DNA"/>
</dbReference>
<dbReference type="Proteomes" id="UP001227268">
    <property type="component" value="Unassembled WGS sequence"/>
</dbReference>
<organism evidence="1 2">
    <name type="scientific">Naganishia friedmannii</name>
    <dbReference type="NCBI Taxonomy" id="89922"/>
    <lineage>
        <taxon>Eukaryota</taxon>
        <taxon>Fungi</taxon>
        <taxon>Dikarya</taxon>
        <taxon>Basidiomycota</taxon>
        <taxon>Agaricomycotina</taxon>
        <taxon>Tremellomycetes</taxon>
        <taxon>Filobasidiales</taxon>
        <taxon>Filobasidiaceae</taxon>
        <taxon>Naganishia</taxon>
    </lineage>
</organism>
<name>A0ACC2VD21_9TREE</name>
<sequence length="813" mass="92869">MRDDDDASSAVRASGSAGSVIQTTITGKEVAHREGYRQLDSPPKEFPPELSSISYSHSIANHSSYGQPRLAAESGRAADKSYMSPPTSPETPTKLQLNGYRREHRFTSLGGAFRPLTSSESGEKMGHTRNTSWSSSWFDGDDLVVRPRVRALGKFVKSLGSVLPQASKNAVHRLISRWPHRNENSAIAEKKHQARQNGTLPVYTRWRYKRNYRWVFLLIAFTLCFCHAIMPHIDWSLPAMPGLPTLHHGTEFHFTQRRLAGSPRETMAEKPHGGYKQRIQQRLHKKLNLLATDKNPLRHEIHDGLLTVNLSLPVSAHPIKQLIRDAKDNWQAKTSRQSKTLKQAVLEYKRRHRGMLPPKGFDKWWRFVVENNVPLVDEYDSIMRDVYLFHAFAPSEMHRRINAAMELPDTFSLSIKNGNIRTRTNYADQPIEGGLERVSGQVDLLKEFGVNKWIPDCRVVYSLHDTPQSFIGFDHRADLEMHAIDREYYDPYAEELDTSEHGWDVACPYTSNTRNPALHDPDAKPLGKSFVSDVSAQFDLCKHPYNIPLHGVTAGKQPFVDGYVKPIFSLSKTSLHADILAVPVEQWIEDLPVVPWDKRTSDKLLWRGSNTGTHYAKDKSWHNSQRVRAVNLTRPDAEGLVSVLPPAFHPLKKQPLKEAASYQPLQDINKRMFDVSFAGYPIQCNIEDRTCEELEESFDFKKQTMTFEEALNYKYVLDIDGNSWSARFGRLLAGGSLVFKSTIMPEWWSDRIQPWIHYVPLQLDYSDLHDALTFFQGDENGENGNDRLASEMAASGRIWFKTHWRRVDMAAYT</sequence>
<evidence type="ECO:0000313" key="2">
    <source>
        <dbReference type="Proteomes" id="UP001227268"/>
    </source>
</evidence>
<accession>A0ACC2VD21</accession>
<proteinExistence type="predicted"/>
<protein>
    <submittedName>
        <fullName evidence="1">Uncharacterized protein</fullName>
    </submittedName>
</protein>
<keyword evidence="2" id="KW-1185">Reference proteome</keyword>